<dbReference type="HOGENOM" id="CLU_1855992_0_0_1"/>
<evidence type="ECO:0000313" key="1">
    <source>
        <dbReference type="EMBL" id="EAT82495.1"/>
    </source>
</evidence>
<protein>
    <submittedName>
        <fullName evidence="1">Uncharacterized protein</fullName>
    </submittedName>
</protein>
<gene>
    <name evidence="1" type="ORF">SNOG_10160</name>
</gene>
<evidence type="ECO:0000313" key="2">
    <source>
        <dbReference type="Proteomes" id="UP000001055"/>
    </source>
</evidence>
<name>Q0UDK4_PHANO</name>
<dbReference type="KEGG" id="pno:SNOG_10160"/>
<organism evidence="1 2">
    <name type="scientific">Phaeosphaeria nodorum (strain SN15 / ATCC MYA-4574 / FGSC 10173)</name>
    <name type="common">Glume blotch fungus</name>
    <name type="synonym">Parastagonospora nodorum</name>
    <dbReference type="NCBI Taxonomy" id="321614"/>
    <lineage>
        <taxon>Eukaryota</taxon>
        <taxon>Fungi</taxon>
        <taxon>Dikarya</taxon>
        <taxon>Ascomycota</taxon>
        <taxon>Pezizomycotina</taxon>
        <taxon>Dothideomycetes</taxon>
        <taxon>Pleosporomycetidae</taxon>
        <taxon>Pleosporales</taxon>
        <taxon>Pleosporineae</taxon>
        <taxon>Phaeosphaeriaceae</taxon>
        <taxon>Parastagonospora</taxon>
    </lineage>
</organism>
<reference evidence="2" key="1">
    <citation type="journal article" date="2007" name="Plant Cell">
        <title>Dothideomycete-plant interactions illuminated by genome sequencing and EST analysis of the wheat pathogen Stagonospora nodorum.</title>
        <authorList>
            <person name="Hane J.K."/>
            <person name="Lowe R.G."/>
            <person name="Solomon P.S."/>
            <person name="Tan K.C."/>
            <person name="Schoch C.L."/>
            <person name="Spatafora J.W."/>
            <person name="Crous P.W."/>
            <person name="Kodira C."/>
            <person name="Birren B.W."/>
            <person name="Galagan J.E."/>
            <person name="Torriani S.F."/>
            <person name="McDonald B.A."/>
            <person name="Oliver R.P."/>
        </authorList>
    </citation>
    <scope>NUCLEOTIDE SEQUENCE [LARGE SCALE GENOMIC DNA]</scope>
    <source>
        <strain evidence="2">SN15 / ATCC MYA-4574 / FGSC 10173</strain>
    </source>
</reference>
<dbReference type="RefSeq" id="XP_001800442.1">
    <property type="nucleotide sequence ID" value="XM_001800390.1"/>
</dbReference>
<dbReference type="AlphaFoldDB" id="Q0UDK4"/>
<sequence length="138" mass="15921">MVSIPREVAGAALIAPSYHITVKALDDKSYFSNVRAVEQAMPDLLAHQHRLPHTVFSDYIYRVRLLKLSEAAAENEDETINAARDIRNLARQRARARNTDEYGVQKVKSFEIFCIVHKCGVQWSKDHGWYDPKIKRKR</sequence>
<dbReference type="Proteomes" id="UP000001055">
    <property type="component" value="Unassembled WGS sequence"/>
</dbReference>
<dbReference type="GeneID" id="5977348"/>
<dbReference type="EMBL" id="CH445340">
    <property type="protein sequence ID" value="EAT82495.1"/>
    <property type="molecule type" value="Genomic_DNA"/>
</dbReference>
<accession>Q0UDK4</accession>
<proteinExistence type="predicted"/>
<dbReference type="InParanoid" id="Q0UDK4"/>